<dbReference type="SUPFAM" id="SSF51735">
    <property type="entry name" value="NAD(P)-binding Rossmann-fold domains"/>
    <property type="match status" value="1"/>
</dbReference>
<dbReference type="PANTHER" id="PTHR43818">
    <property type="entry name" value="BCDNA.GH03377"/>
    <property type="match status" value="1"/>
</dbReference>
<evidence type="ECO:0000313" key="4">
    <source>
        <dbReference type="EMBL" id="MXY95043.1"/>
    </source>
</evidence>
<comment type="caution">
    <text evidence="4">The sequence shown here is derived from an EMBL/GenBank/DDBJ whole genome shotgun (WGS) entry which is preliminary data.</text>
</comment>
<dbReference type="SUPFAM" id="SSF55347">
    <property type="entry name" value="Glyceraldehyde-3-phosphate dehydrogenase-like, C-terminal domain"/>
    <property type="match status" value="1"/>
</dbReference>
<evidence type="ECO:0000256" key="1">
    <source>
        <dbReference type="ARBA" id="ARBA00023002"/>
    </source>
</evidence>
<proteinExistence type="predicted"/>
<dbReference type="Gene3D" id="3.30.360.10">
    <property type="entry name" value="Dihydrodipicolinate Reductase, domain 2"/>
    <property type="match status" value="1"/>
</dbReference>
<sequence length="352" mass="38932">MSDSPIRLGIIGMGPANMASTMTMLEDEPDLRYTITAACARRPDVLEEAARQFNIPYSSTDYRDIVGRDDVDVVCVYSPDALHAESCIGALENGKHVMCTKPMVTTLEDARRLVDLVRETGAKFLVGQTMRFDRQFVAAKKIYDDGQLGDLIALESFYLHDMRPIYDFTPWRLTMPQDFMFGGCVHSIDIIRAFGGDIKRVHAIANKGGLTPDYPIQDNFFINAEFTSGVIGRVSGLYGIVHPPLPMMQYGVYGTKGSLQGEYTDNEPGEIRVVLDEKIEEVETTPYDAETDLSAYGHGATVIRYMRHFQDCLDNDKDPSPGVLDGAKSVAAGVAAWESIHTGNAVDVFNDF</sequence>
<evidence type="ECO:0000259" key="3">
    <source>
        <dbReference type="Pfam" id="PF22725"/>
    </source>
</evidence>
<name>A0A6B0YWK7_9CHLR</name>
<feature type="domain" description="GFO/IDH/MocA-like oxidoreductase" evidence="3">
    <location>
        <begin position="136"/>
        <end position="259"/>
    </location>
</feature>
<protein>
    <submittedName>
        <fullName evidence="4">Gfo/Idh/MocA family oxidoreductase</fullName>
    </submittedName>
</protein>
<dbReference type="GO" id="GO:0000166">
    <property type="term" value="F:nucleotide binding"/>
    <property type="evidence" value="ECO:0007669"/>
    <property type="project" value="InterPro"/>
</dbReference>
<dbReference type="AlphaFoldDB" id="A0A6B0YWK7"/>
<accession>A0A6B0YWK7</accession>
<dbReference type="Pfam" id="PF01408">
    <property type="entry name" value="GFO_IDH_MocA"/>
    <property type="match status" value="1"/>
</dbReference>
<dbReference type="Pfam" id="PF22725">
    <property type="entry name" value="GFO_IDH_MocA_C3"/>
    <property type="match status" value="1"/>
</dbReference>
<dbReference type="InterPro" id="IPR050463">
    <property type="entry name" value="Gfo/Idh/MocA_oxidrdct_glycsds"/>
</dbReference>
<dbReference type="InterPro" id="IPR036291">
    <property type="entry name" value="NAD(P)-bd_dom_sf"/>
</dbReference>
<evidence type="ECO:0000259" key="2">
    <source>
        <dbReference type="Pfam" id="PF01408"/>
    </source>
</evidence>
<dbReference type="InterPro" id="IPR000683">
    <property type="entry name" value="Gfo/Idh/MocA-like_OxRdtase_N"/>
</dbReference>
<gene>
    <name evidence="4" type="ORF">F4Y42_16505</name>
</gene>
<dbReference type="GO" id="GO:0016491">
    <property type="term" value="F:oxidoreductase activity"/>
    <property type="evidence" value="ECO:0007669"/>
    <property type="project" value="UniProtKB-KW"/>
</dbReference>
<dbReference type="PANTHER" id="PTHR43818:SF11">
    <property type="entry name" value="BCDNA.GH03377"/>
    <property type="match status" value="1"/>
</dbReference>
<feature type="domain" description="Gfo/Idh/MocA-like oxidoreductase N-terminal" evidence="2">
    <location>
        <begin position="6"/>
        <end position="127"/>
    </location>
</feature>
<dbReference type="InterPro" id="IPR055170">
    <property type="entry name" value="GFO_IDH_MocA-like_dom"/>
</dbReference>
<dbReference type="Gene3D" id="3.40.50.720">
    <property type="entry name" value="NAD(P)-binding Rossmann-like Domain"/>
    <property type="match status" value="1"/>
</dbReference>
<reference evidence="4" key="1">
    <citation type="submission" date="2019-09" db="EMBL/GenBank/DDBJ databases">
        <title>Characterisation of the sponge microbiome using genome-centric metagenomics.</title>
        <authorList>
            <person name="Engelberts J.P."/>
            <person name="Robbins S.J."/>
            <person name="De Goeij J.M."/>
            <person name="Aranda M."/>
            <person name="Bell S.C."/>
            <person name="Webster N.S."/>
        </authorList>
    </citation>
    <scope>NUCLEOTIDE SEQUENCE</scope>
    <source>
        <strain evidence="4">SB0664_bin_27</strain>
    </source>
</reference>
<keyword evidence="1" id="KW-0560">Oxidoreductase</keyword>
<organism evidence="4">
    <name type="scientific">Caldilineaceae bacterium SB0664_bin_27</name>
    <dbReference type="NCBI Taxonomy" id="2605260"/>
    <lineage>
        <taxon>Bacteria</taxon>
        <taxon>Bacillati</taxon>
        <taxon>Chloroflexota</taxon>
        <taxon>Caldilineae</taxon>
        <taxon>Caldilineales</taxon>
        <taxon>Caldilineaceae</taxon>
    </lineage>
</organism>
<dbReference type="EMBL" id="VXRG01000132">
    <property type="protein sequence ID" value="MXY95043.1"/>
    <property type="molecule type" value="Genomic_DNA"/>
</dbReference>